<dbReference type="NCBIfam" id="NF003549">
    <property type="entry name" value="PRK05205.1-5"/>
    <property type="match status" value="1"/>
</dbReference>
<dbReference type="Proteomes" id="UP000030121">
    <property type="component" value="Unassembled WGS sequence"/>
</dbReference>
<dbReference type="eggNOG" id="COG2065">
    <property type="taxonomic scope" value="Bacteria"/>
</dbReference>
<dbReference type="InterPro" id="IPR000836">
    <property type="entry name" value="PRTase_dom"/>
</dbReference>
<reference evidence="2 3" key="1">
    <citation type="submission" date="2013-09" db="EMBL/GenBank/DDBJ databases">
        <authorList>
            <person name="Zeng Z."/>
            <person name="Chen C."/>
        </authorList>
    </citation>
    <scope>NUCLEOTIDE SEQUENCE [LARGE SCALE GENOMIC DNA]</scope>
    <source>
        <strain evidence="2 3">GH29-5</strain>
    </source>
</reference>
<evidence type="ECO:0000259" key="1">
    <source>
        <dbReference type="Pfam" id="PF00156"/>
    </source>
</evidence>
<feature type="domain" description="Phosphoribosyltransferase" evidence="1">
    <location>
        <begin position="5"/>
        <end position="160"/>
    </location>
</feature>
<dbReference type="Pfam" id="PF00156">
    <property type="entry name" value="Pribosyltran"/>
    <property type="match status" value="1"/>
</dbReference>
<dbReference type="PANTHER" id="PTHR11608:SF0">
    <property type="entry name" value="BIFUNCTIONAL PROTEIN PYRR"/>
    <property type="match status" value="1"/>
</dbReference>
<dbReference type="CDD" id="cd06223">
    <property type="entry name" value="PRTases_typeI"/>
    <property type="match status" value="1"/>
</dbReference>
<dbReference type="SUPFAM" id="SSF53271">
    <property type="entry name" value="PRTase-like"/>
    <property type="match status" value="1"/>
</dbReference>
<dbReference type="OrthoDB" id="9802227at2"/>
<dbReference type="PANTHER" id="PTHR11608">
    <property type="entry name" value="BIFUNCTIONAL PROTEIN PYRR"/>
    <property type="match status" value="1"/>
</dbReference>
<dbReference type="EMBL" id="JRLW01000020">
    <property type="protein sequence ID" value="KGO87195.1"/>
    <property type="molecule type" value="Genomic_DNA"/>
</dbReference>
<comment type="caution">
    <text evidence="2">The sequence shown here is derived from an EMBL/GenBank/DDBJ whole genome shotgun (WGS) entry which is preliminary data.</text>
</comment>
<evidence type="ECO:0000313" key="2">
    <source>
        <dbReference type="EMBL" id="KGO87195.1"/>
    </source>
</evidence>
<evidence type="ECO:0000313" key="3">
    <source>
        <dbReference type="Proteomes" id="UP000030121"/>
    </source>
</evidence>
<dbReference type="Gene3D" id="3.40.50.2020">
    <property type="match status" value="1"/>
</dbReference>
<dbReference type="STRING" id="1121899.GCA_000430025_01272"/>
<accession>A0A0A2MFY4</accession>
<name>A0A0A2MFY4_9FLAO</name>
<proteinExistence type="predicted"/>
<organism evidence="2 3">
    <name type="scientific">Flavobacterium suncheonense GH29-5 = DSM 17707</name>
    <dbReference type="NCBI Taxonomy" id="1121899"/>
    <lineage>
        <taxon>Bacteria</taxon>
        <taxon>Pseudomonadati</taxon>
        <taxon>Bacteroidota</taxon>
        <taxon>Flavobacteriia</taxon>
        <taxon>Flavobacteriales</taxon>
        <taxon>Flavobacteriaceae</taxon>
        <taxon>Flavobacterium</taxon>
    </lineage>
</organism>
<dbReference type="AlphaFoldDB" id="A0A0A2MFY4"/>
<dbReference type="InterPro" id="IPR050137">
    <property type="entry name" value="PyrR_bifunctional"/>
</dbReference>
<sequence>MSQKVLLTSKEVNIILHRLACQLIEKHLDFSNTILIGIQPRGKYLAERIKQILEQEYNIKNVPLGFLDITFFRDDFRRNEKPLEANKTQIDFIVEDKKVVFIDDVLYTGRSIRAALTAIQSFGRPSGIELLTLIDRRFSRDLPIQPDYRGRQVDAINNEKVIVNWKENDGEDQVLLVAKEVRSEKGKEKREKGKGEESDM</sequence>
<keyword evidence="3" id="KW-1185">Reference proteome</keyword>
<gene>
    <name evidence="2" type="ORF">Q764_13150</name>
</gene>
<protein>
    <submittedName>
        <fullName evidence="2">PyrR protein</fullName>
    </submittedName>
</protein>
<dbReference type="RefSeq" id="WP_026981504.1">
    <property type="nucleotide sequence ID" value="NZ_JRLW01000020.1"/>
</dbReference>
<dbReference type="InterPro" id="IPR029057">
    <property type="entry name" value="PRTase-like"/>
</dbReference>